<dbReference type="EMBL" id="ASHM01026928">
    <property type="protein sequence ID" value="PNX74041.1"/>
    <property type="molecule type" value="Genomic_DNA"/>
</dbReference>
<dbReference type="SUPFAM" id="SSF52540">
    <property type="entry name" value="P-loop containing nucleoside triphosphate hydrolases"/>
    <property type="match status" value="2"/>
</dbReference>
<dbReference type="EC" id="5.6.2.3" evidence="1"/>
<dbReference type="Gene3D" id="3.40.50.300">
    <property type="entry name" value="P-loop containing nucleotide triphosphate hydrolases"/>
    <property type="match status" value="2"/>
</dbReference>
<reference evidence="4 5" key="1">
    <citation type="journal article" date="2014" name="Am. J. Bot.">
        <title>Genome assembly and annotation for red clover (Trifolium pratense; Fabaceae).</title>
        <authorList>
            <person name="Istvanek J."/>
            <person name="Jaros M."/>
            <person name="Krenek A."/>
            <person name="Repkova J."/>
        </authorList>
    </citation>
    <scope>NUCLEOTIDE SEQUENCE [LARGE SCALE GENOMIC DNA]</scope>
    <source>
        <strain evidence="5">cv. Tatra</strain>
        <tissue evidence="4">Young leaves</tissue>
    </source>
</reference>
<evidence type="ECO:0000259" key="3">
    <source>
        <dbReference type="Pfam" id="PF21530"/>
    </source>
</evidence>
<dbReference type="ExpressionAtlas" id="A0A2K3L669">
    <property type="expression patterns" value="baseline"/>
</dbReference>
<dbReference type="InterPro" id="IPR010285">
    <property type="entry name" value="DNA_helicase_pif1-like_DEAD"/>
</dbReference>
<gene>
    <name evidence="4" type="ORF">L195_g029952</name>
</gene>
<organism evidence="4 5">
    <name type="scientific">Trifolium pratense</name>
    <name type="common">Red clover</name>
    <dbReference type="NCBI Taxonomy" id="57577"/>
    <lineage>
        <taxon>Eukaryota</taxon>
        <taxon>Viridiplantae</taxon>
        <taxon>Streptophyta</taxon>
        <taxon>Embryophyta</taxon>
        <taxon>Tracheophyta</taxon>
        <taxon>Spermatophyta</taxon>
        <taxon>Magnoliopsida</taxon>
        <taxon>eudicotyledons</taxon>
        <taxon>Gunneridae</taxon>
        <taxon>Pentapetalae</taxon>
        <taxon>rosids</taxon>
        <taxon>fabids</taxon>
        <taxon>Fabales</taxon>
        <taxon>Fabaceae</taxon>
        <taxon>Papilionoideae</taxon>
        <taxon>50 kb inversion clade</taxon>
        <taxon>NPAAA clade</taxon>
        <taxon>Hologalegina</taxon>
        <taxon>IRL clade</taxon>
        <taxon>Trifolieae</taxon>
        <taxon>Trifolium</taxon>
    </lineage>
</organism>
<accession>A0A2K3L669</accession>
<dbReference type="PANTHER" id="PTHR10492:SF101">
    <property type="entry name" value="ATP-DEPENDENT DNA HELICASE"/>
    <property type="match status" value="1"/>
</dbReference>
<dbReference type="STRING" id="57577.A0A2K3L669"/>
<dbReference type="Pfam" id="PF21530">
    <property type="entry name" value="Pif1_2B_dom"/>
    <property type="match status" value="1"/>
</dbReference>
<keyword evidence="1" id="KW-0378">Hydrolase</keyword>
<evidence type="ECO:0000313" key="5">
    <source>
        <dbReference type="Proteomes" id="UP000236291"/>
    </source>
</evidence>
<feature type="domain" description="DNA helicase Pif1-like DEAD-box helicase" evidence="2">
    <location>
        <begin position="159"/>
        <end position="272"/>
    </location>
</feature>
<keyword evidence="1" id="KW-0547">Nucleotide-binding</keyword>
<protein>
    <recommendedName>
        <fullName evidence="1">ATP-dependent DNA helicase</fullName>
        <ecNumber evidence="1">5.6.2.3</ecNumber>
    </recommendedName>
</protein>
<comment type="catalytic activity">
    <reaction evidence="1">
        <text>ATP + H2O = ADP + phosphate + H(+)</text>
        <dbReference type="Rhea" id="RHEA:13065"/>
        <dbReference type="ChEBI" id="CHEBI:15377"/>
        <dbReference type="ChEBI" id="CHEBI:15378"/>
        <dbReference type="ChEBI" id="CHEBI:30616"/>
        <dbReference type="ChEBI" id="CHEBI:43474"/>
        <dbReference type="ChEBI" id="CHEBI:456216"/>
        <dbReference type="EC" id="5.6.2.3"/>
    </reaction>
</comment>
<evidence type="ECO:0000313" key="4">
    <source>
        <dbReference type="EMBL" id="PNX74041.1"/>
    </source>
</evidence>
<feature type="non-terminal residue" evidence="4">
    <location>
        <position position="1"/>
    </location>
</feature>
<comment type="similarity">
    <text evidence="1">Belongs to the helicase family.</text>
</comment>
<keyword evidence="1" id="KW-0234">DNA repair</keyword>
<dbReference type="Proteomes" id="UP000236291">
    <property type="component" value="Unassembled WGS sequence"/>
</dbReference>
<dbReference type="InterPro" id="IPR027417">
    <property type="entry name" value="P-loop_NTPase"/>
</dbReference>
<keyword evidence="1" id="KW-0233">DNA recombination</keyword>
<proteinExistence type="inferred from homology"/>
<comment type="caution">
    <text evidence="4">The sequence shown here is derived from an EMBL/GenBank/DDBJ whole genome shotgun (WGS) entry which is preliminary data.</text>
</comment>
<dbReference type="CDD" id="cd18809">
    <property type="entry name" value="SF1_C_RecD"/>
    <property type="match status" value="1"/>
</dbReference>
<evidence type="ECO:0000256" key="1">
    <source>
        <dbReference type="RuleBase" id="RU363044"/>
    </source>
</evidence>
<dbReference type="GO" id="GO:0006281">
    <property type="term" value="P:DNA repair"/>
    <property type="evidence" value="ECO:0007669"/>
    <property type="project" value="UniProtKB-KW"/>
</dbReference>
<keyword evidence="1" id="KW-0067">ATP-binding</keyword>
<dbReference type="FunFam" id="3.40.50.300:FF:002884">
    <property type="entry name" value="ATP-dependent DNA helicase"/>
    <property type="match status" value="1"/>
</dbReference>
<sequence>DLVLTEDQLKAYTIAEIELLLQSNDTTLKEYPTMPKPDSSLIPERHNRLIFDELNYDRQRLAEEHVRLMSTMTPEQRRVYETIMERVNERKPGVFFLYGYGGTGKTFIWRAMSAAIRSRGEIVLTVASSGIAALLIPGGRTAHSRFCIPLNVDEFSTSPMMHKHCFEAVDRTFKDIMRPYDEKNKYIPFGGKVMVLGGDFRQILPVIPKGTRQEVVHAAINSSLLWDFCEVFTLSKNMRLQTGPSTSNTEETTQFSKWVLGIGDGTIGETNDEDIQLQIPSDFLISSSGNSIAAIVHSTYPNLLENMNNISYFQDRAILTPKNVIVEMINAYMLDLLPGEEKTYLSLDSPHSPNSDVSAVDDVHTPEFLNTINASGLPTHKLRLKLGVPVMLLRNIDQSSGLCNGTRLIITRLGKTVLEGKVISGSNIGDKVFIPRLSLTPSDLRIPFKFQRKQFPLTVSFAMTINKSQGQSLKHVGVYLPTSVFSHGQLYVAISRVTSRNGLKILLTNDDEEDTNVTSNVVYREVFRNI</sequence>
<reference evidence="4 5" key="2">
    <citation type="journal article" date="2017" name="Front. Plant Sci.">
        <title>Gene Classification and Mining of Molecular Markers Useful in Red Clover (Trifolium pratense) Breeding.</title>
        <authorList>
            <person name="Istvanek J."/>
            <person name="Dluhosova J."/>
            <person name="Dluhos P."/>
            <person name="Patkova L."/>
            <person name="Nedelnik J."/>
            <person name="Repkova J."/>
        </authorList>
    </citation>
    <scope>NUCLEOTIDE SEQUENCE [LARGE SCALE GENOMIC DNA]</scope>
    <source>
        <strain evidence="5">cv. Tatra</strain>
        <tissue evidence="4">Young leaves</tissue>
    </source>
</reference>
<comment type="cofactor">
    <cofactor evidence="1">
        <name>Mg(2+)</name>
        <dbReference type="ChEBI" id="CHEBI:18420"/>
    </cofactor>
</comment>
<keyword evidence="1 4" id="KW-0347">Helicase</keyword>
<dbReference type="GO" id="GO:0006310">
    <property type="term" value="P:DNA recombination"/>
    <property type="evidence" value="ECO:0007669"/>
    <property type="project" value="UniProtKB-KW"/>
</dbReference>
<dbReference type="AlphaFoldDB" id="A0A2K3L669"/>
<feature type="domain" description="DNA helicase Pif1-like DEAD-box helicase" evidence="2">
    <location>
        <begin position="72"/>
        <end position="157"/>
    </location>
</feature>
<feature type="domain" description="DNA helicase Pif1-like 2B" evidence="3">
    <location>
        <begin position="367"/>
        <end position="413"/>
    </location>
</feature>
<dbReference type="GO" id="GO:0000723">
    <property type="term" value="P:telomere maintenance"/>
    <property type="evidence" value="ECO:0007669"/>
    <property type="project" value="InterPro"/>
</dbReference>
<dbReference type="Pfam" id="PF05970">
    <property type="entry name" value="PIF1"/>
    <property type="match status" value="2"/>
</dbReference>
<keyword evidence="1" id="KW-0227">DNA damage</keyword>
<dbReference type="GO" id="GO:0016887">
    <property type="term" value="F:ATP hydrolysis activity"/>
    <property type="evidence" value="ECO:0007669"/>
    <property type="project" value="RHEA"/>
</dbReference>
<evidence type="ECO:0000259" key="2">
    <source>
        <dbReference type="Pfam" id="PF05970"/>
    </source>
</evidence>
<dbReference type="PANTHER" id="PTHR10492">
    <property type="match status" value="1"/>
</dbReference>
<name>A0A2K3L669_TRIPR</name>
<dbReference type="GO" id="GO:0043139">
    <property type="term" value="F:5'-3' DNA helicase activity"/>
    <property type="evidence" value="ECO:0007669"/>
    <property type="project" value="UniProtKB-EC"/>
</dbReference>
<dbReference type="GO" id="GO:0005524">
    <property type="term" value="F:ATP binding"/>
    <property type="evidence" value="ECO:0007669"/>
    <property type="project" value="UniProtKB-KW"/>
</dbReference>
<dbReference type="InterPro" id="IPR049163">
    <property type="entry name" value="Pif1-like_2B_dom"/>
</dbReference>